<sequence length="161" mass="17987">MRRPNFTECGDRYRSTNTLIEQYHYSGPVRLISPSPRTQITYHGCLALCGAGNEYYSWSIISATLTTWILPILGTLLQAPFESNAFWWTVKAINRWVDSPMSSMASILYHVEVSGKCALFSISRPATSRMRRLIPAVDMATNRLSRTSRANSVASATLSSS</sequence>
<dbReference type="OrthoDB" id="5392263at2759"/>
<protein>
    <submittedName>
        <fullName evidence="1">Uncharacterized protein</fullName>
    </submittedName>
</protein>
<dbReference type="EMBL" id="MU001498">
    <property type="protein sequence ID" value="KAF2446226.1"/>
    <property type="molecule type" value="Genomic_DNA"/>
</dbReference>
<name>A0A9P4UDD8_9PLEO</name>
<dbReference type="Proteomes" id="UP000799764">
    <property type="component" value="Unassembled WGS sequence"/>
</dbReference>
<evidence type="ECO:0000313" key="2">
    <source>
        <dbReference type="Proteomes" id="UP000799764"/>
    </source>
</evidence>
<dbReference type="AlphaFoldDB" id="A0A9P4UDD8"/>
<keyword evidence="2" id="KW-1185">Reference proteome</keyword>
<reference evidence="1" key="1">
    <citation type="journal article" date="2020" name="Stud. Mycol.">
        <title>101 Dothideomycetes genomes: a test case for predicting lifestyles and emergence of pathogens.</title>
        <authorList>
            <person name="Haridas S."/>
            <person name="Albert R."/>
            <person name="Binder M."/>
            <person name="Bloem J."/>
            <person name="Labutti K."/>
            <person name="Salamov A."/>
            <person name="Andreopoulos B."/>
            <person name="Baker S."/>
            <person name="Barry K."/>
            <person name="Bills G."/>
            <person name="Bluhm B."/>
            <person name="Cannon C."/>
            <person name="Castanera R."/>
            <person name="Culley D."/>
            <person name="Daum C."/>
            <person name="Ezra D."/>
            <person name="Gonzalez J."/>
            <person name="Henrissat B."/>
            <person name="Kuo A."/>
            <person name="Liang C."/>
            <person name="Lipzen A."/>
            <person name="Lutzoni F."/>
            <person name="Magnuson J."/>
            <person name="Mondo S."/>
            <person name="Nolan M."/>
            <person name="Ohm R."/>
            <person name="Pangilinan J."/>
            <person name="Park H.-J."/>
            <person name="Ramirez L."/>
            <person name="Alfaro M."/>
            <person name="Sun H."/>
            <person name="Tritt A."/>
            <person name="Yoshinaga Y."/>
            <person name="Zwiers L.-H."/>
            <person name="Turgeon B."/>
            <person name="Goodwin S."/>
            <person name="Spatafora J."/>
            <person name="Crous P."/>
            <person name="Grigoriev I."/>
        </authorList>
    </citation>
    <scope>NUCLEOTIDE SEQUENCE</scope>
    <source>
        <strain evidence="1">CBS 690.94</strain>
    </source>
</reference>
<comment type="caution">
    <text evidence="1">The sequence shown here is derived from an EMBL/GenBank/DDBJ whole genome shotgun (WGS) entry which is preliminary data.</text>
</comment>
<gene>
    <name evidence="1" type="ORF">P171DRAFT_511977</name>
</gene>
<proteinExistence type="predicted"/>
<evidence type="ECO:0000313" key="1">
    <source>
        <dbReference type="EMBL" id="KAF2446226.1"/>
    </source>
</evidence>
<organism evidence="1 2">
    <name type="scientific">Karstenula rhodostoma CBS 690.94</name>
    <dbReference type="NCBI Taxonomy" id="1392251"/>
    <lineage>
        <taxon>Eukaryota</taxon>
        <taxon>Fungi</taxon>
        <taxon>Dikarya</taxon>
        <taxon>Ascomycota</taxon>
        <taxon>Pezizomycotina</taxon>
        <taxon>Dothideomycetes</taxon>
        <taxon>Pleosporomycetidae</taxon>
        <taxon>Pleosporales</taxon>
        <taxon>Massarineae</taxon>
        <taxon>Didymosphaeriaceae</taxon>
        <taxon>Karstenula</taxon>
    </lineage>
</organism>
<accession>A0A9P4UDD8</accession>